<protein>
    <submittedName>
        <fullName evidence="3">Uncharacterized protein</fullName>
    </submittedName>
</protein>
<proteinExistence type="predicted"/>
<keyword evidence="4" id="KW-1185">Reference proteome</keyword>
<feature type="region of interest" description="Disordered" evidence="2">
    <location>
        <begin position="79"/>
        <end position="104"/>
    </location>
</feature>
<sequence>MRRRWSLICRKSLIMMETPLHRVEMYYSKKAELISTLEEIFQSYRWLTEKFDHLSKDLKSDNRTIASVFPDRVPYAMEDEDDDNFNQTSTSSIHSNKPRLPKGQTLKKDFRNRSMLLSKEGQLKNAVRFQTSGLNKDEALEEIDKLQKEMLALQTEREFMQSSYEYGYKKFKEIEDQITEKQKRVCDLQDEFGIGSVIDNNEGRSLMAN</sequence>
<dbReference type="EMBL" id="JARKNE010000001">
    <property type="protein sequence ID" value="KAK5845418.1"/>
    <property type="molecule type" value="Genomic_DNA"/>
</dbReference>
<gene>
    <name evidence="3" type="ORF">PVK06_001602</name>
</gene>
<feature type="coiled-coil region" evidence="1">
    <location>
        <begin position="136"/>
        <end position="163"/>
    </location>
</feature>
<dbReference type="PANTHER" id="PTHR31631:SF3">
    <property type="entry name" value="PROTEIN NETWORKED 2B"/>
    <property type="match status" value="1"/>
</dbReference>
<keyword evidence="1" id="KW-0175">Coiled coil</keyword>
<dbReference type="Proteomes" id="UP001358586">
    <property type="component" value="Chromosome 1"/>
</dbReference>
<evidence type="ECO:0000313" key="4">
    <source>
        <dbReference type="Proteomes" id="UP001358586"/>
    </source>
</evidence>
<name>A0ABR0R2F8_GOSAR</name>
<organism evidence="3 4">
    <name type="scientific">Gossypium arboreum</name>
    <name type="common">Tree cotton</name>
    <name type="synonym">Gossypium nanking</name>
    <dbReference type="NCBI Taxonomy" id="29729"/>
    <lineage>
        <taxon>Eukaryota</taxon>
        <taxon>Viridiplantae</taxon>
        <taxon>Streptophyta</taxon>
        <taxon>Embryophyta</taxon>
        <taxon>Tracheophyta</taxon>
        <taxon>Spermatophyta</taxon>
        <taxon>Magnoliopsida</taxon>
        <taxon>eudicotyledons</taxon>
        <taxon>Gunneridae</taxon>
        <taxon>Pentapetalae</taxon>
        <taxon>rosids</taxon>
        <taxon>malvids</taxon>
        <taxon>Malvales</taxon>
        <taxon>Malvaceae</taxon>
        <taxon>Malvoideae</taxon>
        <taxon>Gossypium</taxon>
    </lineage>
</organism>
<reference evidence="3 4" key="1">
    <citation type="submission" date="2023-03" db="EMBL/GenBank/DDBJ databases">
        <title>WGS of Gossypium arboreum.</title>
        <authorList>
            <person name="Yu D."/>
        </authorList>
    </citation>
    <scope>NUCLEOTIDE SEQUENCE [LARGE SCALE GENOMIC DNA]</scope>
    <source>
        <tissue evidence="3">Leaf</tissue>
    </source>
</reference>
<evidence type="ECO:0000256" key="2">
    <source>
        <dbReference type="SAM" id="MobiDB-lite"/>
    </source>
</evidence>
<evidence type="ECO:0000256" key="1">
    <source>
        <dbReference type="SAM" id="Coils"/>
    </source>
</evidence>
<evidence type="ECO:0000313" key="3">
    <source>
        <dbReference type="EMBL" id="KAK5845418.1"/>
    </source>
</evidence>
<comment type="caution">
    <text evidence="3">The sequence shown here is derived from an EMBL/GenBank/DDBJ whole genome shotgun (WGS) entry which is preliminary data.</text>
</comment>
<accession>A0ABR0R2F8</accession>
<dbReference type="PANTHER" id="PTHR31631">
    <property type="entry name" value="PROTEIN NETWORKED 2D"/>
    <property type="match status" value="1"/>
</dbReference>
<feature type="compositionally biased region" description="Polar residues" evidence="2">
    <location>
        <begin position="85"/>
        <end position="95"/>
    </location>
</feature>